<comment type="caution">
    <text evidence="1">The sequence shown here is derived from an EMBL/GenBank/DDBJ whole genome shotgun (WGS) entry which is preliminary data.</text>
</comment>
<keyword evidence="2" id="KW-1185">Reference proteome</keyword>
<protein>
    <submittedName>
        <fullName evidence="1">Uncharacterized protein</fullName>
    </submittedName>
</protein>
<dbReference type="Proteomes" id="UP001604277">
    <property type="component" value="Unassembled WGS sequence"/>
</dbReference>
<proteinExistence type="predicted"/>
<evidence type="ECO:0000313" key="1">
    <source>
        <dbReference type="EMBL" id="KAL2558712.1"/>
    </source>
</evidence>
<gene>
    <name evidence="1" type="ORF">Fot_03451</name>
</gene>
<name>A0ABD1X9U7_9LAMI</name>
<organism evidence="1 2">
    <name type="scientific">Forsythia ovata</name>
    <dbReference type="NCBI Taxonomy" id="205694"/>
    <lineage>
        <taxon>Eukaryota</taxon>
        <taxon>Viridiplantae</taxon>
        <taxon>Streptophyta</taxon>
        <taxon>Embryophyta</taxon>
        <taxon>Tracheophyta</taxon>
        <taxon>Spermatophyta</taxon>
        <taxon>Magnoliopsida</taxon>
        <taxon>eudicotyledons</taxon>
        <taxon>Gunneridae</taxon>
        <taxon>Pentapetalae</taxon>
        <taxon>asterids</taxon>
        <taxon>lamiids</taxon>
        <taxon>Lamiales</taxon>
        <taxon>Oleaceae</taxon>
        <taxon>Forsythieae</taxon>
        <taxon>Forsythia</taxon>
    </lineage>
</organism>
<accession>A0ABD1X9U7</accession>
<evidence type="ECO:0000313" key="2">
    <source>
        <dbReference type="Proteomes" id="UP001604277"/>
    </source>
</evidence>
<reference evidence="2" key="1">
    <citation type="submission" date="2024-07" db="EMBL/GenBank/DDBJ databases">
        <title>Two chromosome-level genome assemblies of Korean endemic species Abeliophyllum distichum and Forsythia ovata (Oleaceae).</title>
        <authorList>
            <person name="Jang H."/>
        </authorList>
    </citation>
    <scope>NUCLEOTIDE SEQUENCE [LARGE SCALE GENOMIC DNA]</scope>
</reference>
<dbReference type="EMBL" id="JBFOLJ010000001">
    <property type="protein sequence ID" value="KAL2558712.1"/>
    <property type="molecule type" value="Genomic_DNA"/>
</dbReference>
<sequence>MDDNELGSWWPSPSLVPPRIFQMHDKTWIKILFPIIQLQDQFCGYKDVLSEALLCFGASSVTIDEQESYEENDELANDIFDLLHAGKALLELAFTNEELLQELDSLVGTRNNLLDSFLKGRGGDRRWPKVTSSHCRSLAIAKRERNCLLYLSRMQRNLNERFSGRVLVGVVSSQ</sequence>
<dbReference type="AlphaFoldDB" id="A0ABD1X9U7"/>